<organism evidence="1 2">
    <name type="scientific">Populus trichocarpa</name>
    <name type="common">Western balsam poplar</name>
    <name type="synonym">Populus balsamifera subsp. trichocarpa</name>
    <dbReference type="NCBI Taxonomy" id="3694"/>
    <lineage>
        <taxon>Eukaryota</taxon>
        <taxon>Viridiplantae</taxon>
        <taxon>Streptophyta</taxon>
        <taxon>Embryophyta</taxon>
        <taxon>Tracheophyta</taxon>
        <taxon>Spermatophyta</taxon>
        <taxon>Magnoliopsida</taxon>
        <taxon>eudicotyledons</taxon>
        <taxon>Gunneridae</taxon>
        <taxon>Pentapetalae</taxon>
        <taxon>rosids</taxon>
        <taxon>fabids</taxon>
        <taxon>Malpighiales</taxon>
        <taxon>Salicaceae</taxon>
        <taxon>Saliceae</taxon>
        <taxon>Populus</taxon>
    </lineage>
</organism>
<evidence type="ECO:0000313" key="2">
    <source>
        <dbReference type="Proteomes" id="UP000006729"/>
    </source>
</evidence>
<sequence length="251" mass="27920">MSFLSKIFHSSSYAPSAPSLPESYDQRGQTYSTTSYPSNYSHQQQQQSYYGQGTSGGGGGGGGGGGYSYGHSGFPPGTSPDVIRSFEMVDRDRSGFIDENELQQALSSGYQRFHIKTVRLLMFLFKNPHDSLRLGPKEFAALWSCLGQWRGIYERYDRDRSGKIDLLELRDALYGIGLATPSSVLQVLISKYDDGSGRKIELNFDSFVECGVILKGLTEKFKEKDKGYTGTASFDYDEFMSMVIPFLVSHD</sequence>
<reference evidence="1 2" key="1">
    <citation type="journal article" date="2006" name="Science">
        <title>The genome of black cottonwood, Populus trichocarpa (Torr. &amp; Gray).</title>
        <authorList>
            <person name="Tuskan G.A."/>
            <person name="Difazio S."/>
            <person name="Jansson S."/>
            <person name="Bohlmann J."/>
            <person name="Grigoriev I."/>
            <person name="Hellsten U."/>
            <person name="Putnam N."/>
            <person name="Ralph S."/>
            <person name="Rombauts S."/>
            <person name="Salamov A."/>
            <person name="Schein J."/>
            <person name="Sterck L."/>
            <person name="Aerts A."/>
            <person name="Bhalerao R.R."/>
            <person name="Bhalerao R.P."/>
            <person name="Blaudez D."/>
            <person name="Boerjan W."/>
            <person name="Brun A."/>
            <person name="Brunner A."/>
            <person name="Busov V."/>
            <person name="Campbell M."/>
            <person name="Carlson J."/>
            <person name="Chalot M."/>
            <person name="Chapman J."/>
            <person name="Chen G.L."/>
            <person name="Cooper D."/>
            <person name="Coutinho P.M."/>
            <person name="Couturier J."/>
            <person name="Covert S."/>
            <person name="Cronk Q."/>
            <person name="Cunningham R."/>
            <person name="Davis J."/>
            <person name="Degroeve S."/>
            <person name="Dejardin A."/>
            <person name="Depamphilis C."/>
            <person name="Detter J."/>
            <person name="Dirks B."/>
            <person name="Dubchak I."/>
            <person name="Duplessis S."/>
            <person name="Ehlting J."/>
            <person name="Ellis B."/>
            <person name="Gendler K."/>
            <person name="Goodstein D."/>
            <person name="Gribskov M."/>
            <person name="Grimwood J."/>
            <person name="Groover A."/>
            <person name="Gunter L."/>
            <person name="Hamberger B."/>
            <person name="Heinze B."/>
            <person name="Helariutta Y."/>
            <person name="Henrissat B."/>
            <person name="Holligan D."/>
            <person name="Holt R."/>
            <person name="Huang W."/>
            <person name="Islam-Faridi N."/>
            <person name="Jones S."/>
            <person name="Jones-Rhoades M."/>
            <person name="Jorgensen R."/>
            <person name="Joshi C."/>
            <person name="Kangasjarvi J."/>
            <person name="Karlsson J."/>
            <person name="Kelleher C."/>
            <person name="Kirkpatrick R."/>
            <person name="Kirst M."/>
            <person name="Kohler A."/>
            <person name="Kalluri U."/>
            <person name="Larimer F."/>
            <person name="Leebens-Mack J."/>
            <person name="Leple J.C."/>
            <person name="Locascio P."/>
            <person name="Lou Y."/>
            <person name="Lucas S."/>
            <person name="Martin F."/>
            <person name="Montanini B."/>
            <person name="Napoli C."/>
            <person name="Nelson D.R."/>
            <person name="Nelson C."/>
            <person name="Nieminen K."/>
            <person name="Nilsson O."/>
            <person name="Pereda V."/>
            <person name="Peter G."/>
            <person name="Philippe R."/>
            <person name="Pilate G."/>
            <person name="Poliakov A."/>
            <person name="Razumovskaya J."/>
            <person name="Richardson P."/>
            <person name="Rinaldi C."/>
            <person name="Ritland K."/>
            <person name="Rouze P."/>
            <person name="Ryaboy D."/>
            <person name="Schmutz J."/>
            <person name="Schrader J."/>
            <person name="Segerman B."/>
            <person name="Shin H."/>
            <person name="Siddiqui A."/>
            <person name="Sterky F."/>
            <person name="Terry A."/>
            <person name="Tsai C.J."/>
            <person name="Uberbacher E."/>
            <person name="Unneberg P."/>
            <person name="Vahala J."/>
            <person name="Wall K."/>
            <person name="Wessler S."/>
            <person name="Yang G."/>
            <person name="Yin T."/>
            <person name="Douglas C."/>
            <person name="Marra M."/>
            <person name="Sandberg G."/>
            <person name="Van de Peer Y."/>
            <person name="Rokhsar D."/>
        </authorList>
    </citation>
    <scope>NUCLEOTIDE SEQUENCE [LARGE SCALE GENOMIC DNA]</scope>
    <source>
        <strain evidence="2">cv. Nisqually</strain>
    </source>
</reference>
<dbReference type="Proteomes" id="UP000006729">
    <property type="component" value="Chromosome 4"/>
</dbReference>
<dbReference type="EMBL" id="CM009293">
    <property type="protein sequence ID" value="KAI9396879.1"/>
    <property type="molecule type" value="Genomic_DNA"/>
</dbReference>
<comment type="caution">
    <text evidence="1">The sequence shown here is derived from an EMBL/GenBank/DDBJ whole genome shotgun (WGS) entry which is preliminary data.</text>
</comment>
<gene>
    <name evidence="1" type="ORF">POPTR_004G202200v4</name>
</gene>
<proteinExistence type="predicted"/>
<name>A0ACC0T5Q8_POPTR</name>
<accession>A0ACC0T5Q8</accession>
<keyword evidence="2" id="KW-1185">Reference proteome</keyword>
<protein>
    <submittedName>
        <fullName evidence="1">Uncharacterized protein</fullName>
    </submittedName>
</protein>
<evidence type="ECO:0000313" key="1">
    <source>
        <dbReference type="EMBL" id="KAI9396879.1"/>
    </source>
</evidence>